<sequence>MLKSLFVLLISCILFVSAKDLNCLFCSYKNSLLTGQRDPVAYAQSIAVRMSLNMGPDHCTYDAVKTDGAHHTQLWIRFACSSTTKVQCMDWSDNNGQYTQIGGFKIACGEWPRQ</sequence>
<dbReference type="InParanoid" id="F4RKJ3"/>
<dbReference type="EMBL" id="GL883105">
    <property type="protein sequence ID" value="EGG07169.1"/>
    <property type="molecule type" value="Genomic_DNA"/>
</dbReference>
<dbReference type="GeneID" id="18922814"/>
<reference evidence="3" key="1">
    <citation type="journal article" date="2011" name="Proc. Natl. Acad. Sci. U.S.A.">
        <title>Obligate biotrophy features unraveled by the genomic analysis of rust fungi.</title>
        <authorList>
            <person name="Duplessis S."/>
            <person name="Cuomo C.A."/>
            <person name="Lin Y.-C."/>
            <person name="Aerts A."/>
            <person name="Tisserant E."/>
            <person name="Veneault-Fourrey C."/>
            <person name="Joly D.L."/>
            <person name="Hacquard S."/>
            <person name="Amselem J."/>
            <person name="Cantarel B.L."/>
            <person name="Chiu R."/>
            <person name="Coutinho P.M."/>
            <person name="Feau N."/>
            <person name="Field M."/>
            <person name="Frey P."/>
            <person name="Gelhaye E."/>
            <person name="Goldberg J."/>
            <person name="Grabherr M.G."/>
            <person name="Kodira C.D."/>
            <person name="Kohler A."/>
            <person name="Kuees U."/>
            <person name="Lindquist E.A."/>
            <person name="Lucas S.M."/>
            <person name="Mago R."/>
            <person name="Mauceli E."/>
            <person name="Morin E."/>
            <person name="Murat C."/>
            <person name="Pangilinan J.L."/>
            <person name="Park R."/>
            <person name="Pearson M."/>
            <person name="Quesneville H."/>
            <person name="Rouhier N."/>
            <person name="Sakthikumar S."/>
            <person name="Salamov A.A."/>
            <person name="Schmutz J."/>
            <person name="Selles B."/>
            <person name="Shapiro H."/>
            <person name="Tanguay P."/>
            <person name="Tuskan G.A."/>
            <person name="Henrissat B."/>
            <person name="Van de Peer Y."/>
            <person name="Rouze P."/>
            <person name="Ellis J.G."/>
            <person name="Dodds P.N."/>
            <person name="Schein J.E."/>
            <person name="Zhong S."/>
            <person name="Hamelin R.C."/>
            <person name="Grigoriev I.V."/>
            <person name="Szabo L.J."/>
            <person name="Martin F."/>
        </authorList>
    </citation>
    <scope>NUCLEOTIDE SEQUENCE [LARGE SCALE GENOMIC DNA]</scope>
    <source>
        <strain evidence="3">98AG31 / pathotype 3-4-7</strain>
    </source>
</reference>
<dbReference type="RefSeq" id="XP_007409611.1">
    <property type="nucleotide sequence ID" value="XM_007409549.1"/>
</dbReference>
<keyword evidence="3" id="KW-1185">Reference proteome</keyword>
<gene>
    <name evidence="2" type="ORF">MELLADRAFT_106145</name>
</gene>
<dbReference type="VEuPathDB" id="FungiDB:MELLADRAFT_106145"/>
<organism evidence="3">
    <name type="scientific">Melampsora larici-populina (strain 98AG31 / pathotype 3-4-7)</name>
    <name type="common">Poplar leaf rust fungus</name>
    <dbReference type="NCBI Taxonomy" id="747676"/>
    <lineage>
        <taxon>Eukaryota</taxon>
        <taxon>Fungi</taxon>
        <taxon>Dikarya</taxon>
        <taxon>Basidiomycota</taxon>
        <taxon>Pucciniomycotina</taxon>
        <taxon>Pucciniomycetes</taxon>
        <taxon>Pucciniales</taxon>
        <taxon>Melampsoraceae</taxon>
        <taxon>Melampsora</taxon>
    </lineage>
</organism>
<feature type="signal peptide" evidence="1">
    <location>
        <begin position="1"/>
        <end position="18"/>
    </location>
</feature>
<evidence type="ECO:0000256" key="1">
    <source>
        <dbReference type="SAM" id="SignalP"/>
    </source>
</evidence>
<name>F4RKJ3_MELLP</name>
<proteinExistence type="predicted"/>
<feature type="chain" id="PRO_5003315308" evidence="1">
    <location>
        <begin position="19"/>
        <end position="114"/>
    </location>
</feature>
<accession>F4RKJ3</accession>
<dbReference type="KEGG" id="mlr:MELLADRAFT_106145"/>
<evidence type="ECO:0000313" key="2">
    <source>
        <dbReference type="EMBL" id="EGG07169.1"/>
    </source>
</evidence>
<dbReference type="AlphaFoldDB" id="F4RKJ3"/>
<protein>
    <submittedName>
        <fullName evidence="2">Secreted protein</fullName>
    </submittedName>
</protein>
<dbReference type="HOGENOM" id="CLU_2121617_0_0_1"/>
<dbReference type="Proteomes" id="UP000001072">
    <property type="component" value="Unassembled WGS sequence"/>
</dbReference>
<evidence type="ECO:0000313" key="3">
    <source>
        <dbReference type="Proteomes" id="UP000001072"/>
    </source>
</evidence>
<keyword evidence="1" id="KW-0732">Signal</keyword>